<dbReference type="EMBL" id="ATMR01000176">
    <property type="protein sequence ID" value="EPR70698.1"/>
    <property type="molecule type" value="Genomic_DNA"/>
</dbReference>
<dbReference type="AlphaFoldDB" id="S7X3P2"/>
<dbReference type="RefSeq" id="WP_020894529.1">
    <property type="nucleotide sequence ID" value="NZ_ATMR01000176.1"/>
</dbReference>
<dbReference type="Proteomes" id="UP000014962">
    <property type="component" value="Unassembled WGS sequence"/>
</dbReference>
<comment type="caution">
    <text evidence="1">The sequence shown here is derived from an EMBL/GenBank/DDBJ whole genome shotgun (WGS) entry which is preliminary data.</text>
</comment>
<name>S7X3P2_9FLAO</name>
<keyword evidence="2" id="KW-1185">Reference proteome</keyword>
<reference evidence="1 2" key="1">
    <citation type="journal article" date="2013" name="Genome Announc.">
        <title>Draft Genome Sequence of Winogradskyella psychrotolerans RS-3T, Isolated from the Marine Transect of Kongsfjorden, Ny-Alesund, Svalbard, Arctic Ocean.</title>
        <authorList>
            <person name="Kumar Pinnaka A."/>
            <person name="Ara S."/>
            <person name="Singh A."/>
            <person name="Shivaji S."/>
        </authorList>
    </citation>
    <scope>NUCLEOTIDE SEQUENCE [LARGE SCALE GENOMIC DNA]</scope>
    <source>
        <strain evidence="1 2">RS-3</strain>
    </source>
</reference>
<dbReference type="STRING" id="641526.ADIWIN_3345"/>
<protein>
    <submittedName>
        <fullName evidence="1">Uncharacterized protein</fullName>
    </submittedName>
</protein>
<accession>S7X3P2</accession>
<sequence length="76" mass="9057">MSLIDPDSKCYEEGVKLSQRIGQRIQELDQREWDFKMKQYKNREDKEKALIDAVRDIGVAQANNQPKNVYNIKGWW</sequence>
<proteinExistence type="predicted"/>
<gene>
    <name evidence="1" type="ORF">ADIWIN_3345</name>
</gene>
<evidence type="ECO:0000313" key="2">
    <source>
        <dbReference type="Proteomes" id="UP000014962"/>
    </source>
</evidence>
<evidence type="ECO:0000313" key="1">
    <source>
        <dbReference type="EMBL" id="EPR70698.1"/>
    </source>
</evidence>
<organism evidence="1 2">
    <name type="scientific">Winogradskyella psychrotolerans RS-3</name>
    <dbReference type="NCBI Taxonomy" id="641526"/>
    <lineage>
        <taxon>Bacteria</taxon>
        <taxon>Pseudomonadati</taxon>
        <taxon>Bacteroidota</taxon>
        <taxon>Flavobacteriia</taxon>
        <taxon>Flavobacteriales</taxon>
        <taxon>Flavobacteriaceae</taxon>
        <taxon>Winogradskyella</taxon>
    </lineage>
</organism>